<dbReference type="GO" id="GO:0006520">
    <property type="term" value="P:amino acid metabolic process"/>
    <property type="evidence" value="ECO:0007669"/>
    <property type="project" value="InterPro"/>
</dbReference>
<dbReference type="SUPFAM" id="SSF53383">
    <property type="entry name" value="PLP-dependent transferases"/>
    <property type="match status" value="1"/>
</dbReference>
<dbReference type="EC" id="2.6.1.-" evidence="7"/>
<evidence type="ECO:0000313" key="9">
    <source>
        <dbReference type="EMBL" id="QSG03779.1"/>
    </source>
</evidence>
<dbReference type="GO" id="GO:0008483">
    <property type="term" value="F:transaminase activity"/>
    <property type="evidence" value="ECO:0007669"/>
    <property type="project" value="UniProtKB-KW"/>
</dbReference>
<organism evidence="9 10">
    <name type="scientific">Natranaeroarchaeum sulfidigenes</name>
    <dbReference type="NCBI Taxonomy" id="2784880"/>
    <lineage>
        <taxon>Archaea</taxon>
        <taxon>Methanobacteriati</taxon>
        <taxon>Methanobacteriota</taxon>
        <taxon>Stenosarchaea group</taxon>
        <taxon>Halobacteria</taxon>
        <taxon>Halobacteriales</taxon>
        <taxon>Natronoarchaeaceae</taxon>
        <taxon>Natranaeroarchaeum</taxon>
    </lineage>
</organism>
<dbReference type="GeneID" id="70685965"/>
<comment type="cofactor">
    <cofactor evidence="1 7">
        <name>pyridoxal 5'-phosphate</name>
        <dbReference type="ChEBI" id="CHEBI:597326"/>
    </cofactor>
</comment>
<evidence type="ECO:0000256" key="7">
    <source>
        <dbReference type="RuleBase" id="RU000481"/>
    </source>
</evidence>
<evidence type="ECO:0000256" key="6">
    <source>
        <dbReference type="ARBA" id="ARBA00022898"/>
    </source>
</evidence>
<feature type="domain" description="Aminotransferase class I/classII large" evidence="8">
    <location>
        <begin position="21"/>
        <end position="359"/>
    </location>
</feature>
<comment type="subunit">
    <text evidence="3">Homodimer.</text>
</comment>
<evidence type="ECO:0000256" key="1">
    <source>
        <dbReference type="ARBA" id="ARBA00001933"/>
    </source>
</evidence>
<gene>
    <name evidence="9" type="ORF">AArcS_2583</name>
</gene>
<dbReference type="PANTHER" id="PTHR46383">
    <property type="entry name" value="ASPARTATE AMINOTRANSFERASE"/>
    <property type="match status" value="1"/>
</dbReference>
<dbReference type="Pfam" id="PF00155">
    <property type="entry name" value="Aminotran_1_2"/>
    <property type="match status" value="1"/>
</dbReference>
<evidence type="ECO:0000256" key="5">
    <source>
        <dbReference type="ARBA" id="ARBA00022679"/>
    </source>
</evidence>
<keyword evidence="6" id="KW-0663">Pyridoxal phosphate</keyword>
<accession>A0A897MXY8</accession>
<dbReference type="InterPro" id="IPR004839">
    <property type="entry name" value="Aminotransferase_I/II_large"/>
</dbReference>
<dbReference type="InterPro" id="IPR050596">
    <property type="entry name" value="AspAT/PAT-like"/>
</dbReference>
<dbReference type="KEGG" id="hara:AArcS_2583"/>
<dbReference type="InterPro" id="IPR004838">
    <property type="entry name" value="NHTrfase_class1_PyrdxlP-BS"/>
</dbReference>
<evidence type="ECO:0000259" key="8">
    <source>
        <dbReference type="Pfam" id="PF00155"/>
    </source>
</evidence>
<dbReference type="RefSeq" id="WP_238477823.1">
    <property type="nucleotide sequence ID" value="NZ_CP064786.1"/>
</dbReference>
<evidence type="ECO:0000256" key="2">
    <source>
        <dbReference type="ARBA" id="ARBA00007441"/>
    </source>
</evidence>
<dbReference type="InterPro" id="IPR015421">
    <property type="entry name" value="PyrdxlP-dep_Trfase_major"/>
</dbReference>
<sequence>MSNDRPLFFQVMQYADRADGDVINMVSGSPDWEPPAALREGLVEYADSEPDAFQYQPSEGLTKLRAEIADRRGVDLEQVVVTNGGAEANYLAMAAALERSGGDEVLLTDPVYPYYPRKAELLSGVPEYVSANADGTLDPALIRDAATEETAAIVVTTPNNPTGAVYDESTMCELVAIAEDVDAILVSDEVYDHFDYSGDFSSALAVDSDHRIVTNSFSKSLAITGFRVGYAVVPHALIDSVKTRHMLVNVAGSRPAQYAVLQALQETEPAYYRENRERMYARIEAFTDGLEQAGAEYTIPDGGFYVLARFPEFPGTLANVEQLIDDTGVAGMPGEAFGSARDEWLRFALLSPRVDEAADRLAEYF</sequence>
<evidence type="ECO:0000313" key="10">
    <source>
        <dbReference type="Proteomes" id="UP000663586"/>
    </source>
</evidence>
<name>A0A897MXY8_9EURY</name>
<keyword evidence="4 7" id="KW-0032">Aminotransferase</keyword>
<dbReference type="InterPro" id="IPR015424">
    <property type="entry name" value="PyrdxlP-dep_Trfase"/>
</dbReference>
<comment type="similarity">
    <text evidence="2 7">Belongs to the class-I pyridoxal-phosphate-dependent aminotransferase family.</text>
</comment>
<reference evidence="9" key="1">
    <citation type="submission" date="2020-11" db="EMBL/GenBank/DDBJ databases">
        <title>Carbohydrate-dependent, anaerobic sulfur respiration: A novel catabolism in halophilic archaea.</title>
        <authorList>
            <person name="Sorokin D.Y."/>
            <person name="Messina E."/>
            <person name="Smedile F."/>
            <person name="La Cono V."/>
            <person name="Hallsworth J.E."/>
            <person name="Yakimov M.M."/>
        </authorList>
    </citation>
    <scope>NUCLEOTIDE SEQUENCE</scope>
    <source>
        <strain evidence="9">AArc-S</strain>
    </source>
</reference>
<keyword evidence="10" id="KW-1185">Reference proteome</keyword>
<dbReference type="Gene3D" id="3.40.640.10">
    <property type="entry name" value="Type I PLP-dependent aspartate aminotransferase-like (Major domain)"/>
    <property type="match status" value="1"/>
</dbReference>
<dbReference type="Proteomes" id="UP000663586">
    <property type="component" value="Chromosome"/>
</dbReference>
<protein>
    <recommendedName>
        <fullName evidence="7">Aminotransferase</fullName>
        <ecNumber evidence="7">2.6.1.-</ecNumber>
    </recommendedName>
</protein>
<proteinExistence type="inferred from homology"/>
<dbReference type="GO" id="GO:0030170">
    <property type="term" value="F:pyridoxal phosphate binding"/>
    <property type="evidence" value="ECO:0007669"/>
    <property type="project" value="InterPro"/>
</dbReference>
<dbReference type="EMBL" id="CP064786">
    <property type="protein sequence ID" value="QSG03779.1"/>
    <property type="molecule type" value="Genomic_DNA"/>
</dbReference>
<dbReference type="CDD" id="cd00609">
    <property type="entry name" value="AAT_like"/>
    <property type="match status" value="1"/>
</dbReference>
<evidence type="ECO:0000256" key="4">
    <source>
        <dbReference type="ARBA" id="ARBA00022576"/>
    </source>
</evidence>
<evidence type="ECO:0000256" key="3">
    <source>
        <dbReference type="ARBA" id="ARBA00011738"/>
    </source>
</evidence>
<dbReference type="PANTHER" id="PTHR46383:SF3">
    <property type="entry name" value="ASPARTATE AMINOTRANSFERASE-RELATED"/>
    <property type="match status" value="1"/>
</dbReference>
<dbReference type="AlphaFoldDB" id="A0A897MXY8"/>
<dbReference type="PROSITE" id="PS00105">
    <property type="entry name" value="AA_TRANSFER_CLASS_1"/>
    <property type="match status" value="1"/>
</dbReference>
<keyword evidence="5 7" id="KW-0808">Transferase</keyword>